<proteinExistence type="predicted"/>
<feature type="region of interest" description="Disordered" evidence="1">
    <location>
        <begin position="401"/>
        <end position="437"/>
    </location>
</feature>
<evidence type="ECO:0000313" key="2">
    <source>
        <dbReference type="EMBL" id="KAK4233738.1"/>
    </source>
</evidence>
<evidence type="ECO:0000256" key="1">
    <source>
        <dbReference type="SAM" id="MobiDB-lite"/>
    </source>
</evidence>
<dbReference type="AlphaFoldDB" id="A0AAN7C3E4"/>
<accession>A0AAN7C3E4</accession>
<protein>
    <submittedName>
        <fullName evidence="2">Uncharacterized protein</fullName>
    </submittedName>
</protein>
<feature type="region of interest" description="Disordered" evidence="1">
    <location>
        <begin position="468"/>
        <end position="497"/>
    </location>
</feature>
<name>A0AAN7C3E4_9PEZI</name>
<sequence length="519" mass="57363">MPFLQDKLNSAEEVAFREKLGHIARESATPILDAPPRGDGRDNATSHPEQSGQVNAHKVKSTLPTQIRAKVHNANSRYFQLPDAIRLKIMKYVVKSHNPHNKPIRMNNPYFLHDVWPVNRLNHPKEWSTNYFDSLESVLSSLDNYTSVCSAMRADVLATLFLTRHFHVVYALGVTKALQSAATEYMDRYGPLMASITLEVDFTKLGGSWEPEAANLSALEGLRAIQALIERFVDRQLTGRRGTAIRDLRVLVRRYYGFRPAPAEGAEQASDSETPYTPDEHVAHVLDPLQRLGSRIDALTLSGTSQTFAMELIASLRDTYADSDFDPNTYDNELRAQEVQYRTPAREWPLMLPGSDQECVVDCGPGGGGVKLITWDERAGMDWEVAGCCRLLVPDNGRAGNANANGDEASNGAEDEDGSPAENSVCDNGGEGPRIKGLWRKGRKSARSLSGVPVTLQVLFGRTNVEEEAARDREVEDGKENRKEQGGEIGEGRGHKTAVKQRVIEKVVSGGGKVLFGYY</sequence>
<feature type="compositionally biased region" description="Low complexity" evidence="1">
    <location>
        <begin position="401"/>
        <end position="412"/>
    </location>
</feature>
<dbReference type="EMBL" id="MU860487">
    <property type="protein sequence ID" value="KAK4233738.1"/>
    <property type="molecule type" value="Genomic_DNA"/>
</dbReference>
<reference evidence="2" key="1">
    <citation type="journal article" date="2023" name="Mol. Phylogenet. Evol.">
        <title>Genome-scale phylogeny and comparative genomics of the fungal order Sordariales.</title>
        <authorList>
            <person name="Hensen N."/>
            <person name="Bonometti L."/>
            <person name="Westerberg I."/>
            <person name="Brannstrom I.O."/>
            <person name="Guillou S."/>
            <person name="Cros-Aarteil S."/>
            <person name="Calhoun S."/>
            <person name="Haridas S."/>
            <person name="Kuo A."/>
            <person name="Mondo S."/>
            <person name="Pangilinan J."/>
            <person name="Riley R."/>
            <person name="LaButti K."/>
            <person name="Andreopoulos B."/>
            <person name="Lipzen A."/>
            <person name="Chen C."/>
            <person name="Yan M."/>
            <person name="Daum C."/>
            <person name="Ng V."/>
            <person name="Clum A."/>
            <person name="Steindorff A."/>
            <person name="Ohm R.A."/>
            <person name="Martin F."/>
            <person name="Silar P."/>
            <person name="Natvig D.O."/>
            <person name="Lalanne C."/>
            <person name="Gautier V."/>
            <person name="Ament-Velasquez S.L."/>
            <person name="Kruys A."/>
            <person name="Hutchinson M.I."/>
            <person name="Powell A.J."/>
            <person name="Barry K."/>
            <person name="Miller A.N."/>
            <person name="Grigoriev I.V."/>
            <person name="Debuchy R."/>
            <person name="Gladieux P."/>
            <person name="Hiltunen Thoren M."/>
            <person name="Johannesson H."/>
        </authorList>
    </citation>
    <scope>NUCLEOTIDE SEQUENCE</scope>
    <source>
        <strain evidence="2">CBS 532.94</strain>
    </source>
</reference>
<comment type="caution">
    <text evidence="2">The sequence shown here is derived from an EMBL/GenBank/DDBJ whole genome shotgun (WGS) entry which is preliminary data.</text>
</comment>
<dbReference type="Proteomes" id="UP001303760">
    <property type="component" value="Unassembled WGS sequence"/>
</dbReference>
<feature type="compositionally biased region" description="Basic and acidic residues" evidence="1">
    <location>
        <begin position="468"/>
        <end position="494"/>
    </location>
</feature>
<feature type="region of interest" description="Disordered" evidence="1">
    <location>
        <begin position="26"/>
        <end position="59"/>
    </location>
</feature>
<reference evidence="2" key="2">
    <citation type="submission" date="2023-05" db="EMBL/GenBank/DDBJ databases">
        <authorList>
            <consortium name="Lawrence Berkeley National Laboratory"/>
            <person name="Steindorff A."/>
            <person name="Hensen N."/>
            <person name="Bonometti L."/>
            <person name="Westerberg I."/>
            <person name="Brannstrom I.O."/>
            <person name="Guillou S."/>
            <person name="Cros-Aarteil S."/>
            <person name="Calhoun S."/>
            <person name="Haridas S."/>
            <person name="Kuo A."/>
            <person name="Mondo S."/>
            <person name="Pangilinan J."/>
            <person name="Riley R."/>
            <person name="Labutti K."/>
            <person name="Andreopoulos B."/>
            <person name="Lipzen A."/>
            <person name="Chen C."/>
            <person name="Yanf M."/>
            <person name="Daum C."/>
            <person name="Ng V."/>
            <person name="Clum A."/>
            <person name="Ohm R."/>
            <person name="Martin F."/>
            <person name="Silar P."/>
            <person name="Natvig D."/>
            <person name="Lalanne C."/>
            <person name="Gautier V."/>
            <person name="Ament-Velasquez S.L."/>
            <person name="Kruys A."/>
            <person name="Hutchinson M.I."/>
            <person name="Powell A.J."/>
            <person name="Barry K."/>
            <person name="Miller A.N."/>
            <person name="Grigoriev I.V."/>
            <person name="Debuchy R."/>
            <person name="Gladieux P."/>
            <person name="Thoren M.H."/>
            <person name="Johannesson H."/>
        </authorList>
    </citation>
    <scope>NUCLEOTIDE SEQUENCE</scope>
    <source>
        <strain evidence="2">CBS 532.94</strain>
    </source>
</reference>
<feature type="compositionally biased region" description="Polar residues" evidence="1">
    <location>
        <begin position="45"/>
        <end position="54"/>
    </location>
</feature>
<organism evidence="2 3">
    <name type="scientific">Achaetomium macrosporum</name>
    <dbReference type="NCBI Taxonomy" id="79813"/>
    <lineage>
        <taxon>Eukaryota</taxon>
        <taxon>Fungi</taxon>
        <taxon>Dikarya</taxon>
        <taxon>Ascomycota</taxon>
        <taxon>Pezizomycotina</taxon>
        <taxon>Sordariomycetes</taxon>
        <taxon>Sordariomycetidae</taxon>
        <taxon>Sordariales</taxon>
        <taxon>Chaetomiaceae</taxon>
        <taxon>Achaetomium</taxon>
    </lineage>
</organism>
<gene>
    <name evidence="2" type="ORF">C8A03DRAFT_38540</name>
</gene>
<evidence type="ECO:0000313" key="3">
    <source>
        <dbReference type="Proteomes" id="UP001303760"/>
    </source>
</evidence>
<keyword evidence="3" id="KW-1185">Reference proteome</keyword>